<evidence type="ECO:0000256" key="4">
    <source>
        <dbReference type="ARBA" id="ARBA00022777"/>
    </source>
</evidence>
<dbReference type="Gene3D" id="3.30.565.10">
    <property type="entry name" value="Histidine kinase-like ATPase, C-terminal domain"/>
    <property type="match status" value="1"/>
</dbReference>
<dbReference type="InterPro" id="IPR050640">
    <property type="entry name" value="Bact_2-comp_sensor_kinase"/>
</dbReference>
<protein>
    <submittedName>
        <fullName evidence="8">ATPase/histidine kinase/DNA gyrase B/HSP90 domain protein</fullName>
    </submittedName>
</protein>
<reference evidence="8 9" key="1">
    <citation type="submission" date="2010-01" db="EMBL/GenBank/DDBJ databases">
        <authorList>
            <person name="Weinstock G."/>
            <person name="Sodergren E."/>
            <person name="Clifton S."/>
            <person name="Fulton L."/>
            <person name="Fulton B."/>
            <person name="Courtney L."/>
            <person name="Fronick C."/>
            <person name="Harrison M."/>
            <person name="Strong C."/>
            <person name="Farmer C."/>
            <person name="Delahaunty K."/>
            <person name="Markovic C."/>
            <person name="Hall O."/>
            <person name="Minx P."/>
            <person name="Tomlinson C."/>
            <person name="Mitreva M."/>
            <person name="Nelson J."/>
            <person name="Hou S."/>
            <person name="Wollam A."/>
            <person name="Pepin K.H."/>
            <person name="Johnson M."/>
            <person name="Bhonagiri V."/>
            <person name="Nash W.E."/>
            <person name="Warren W."/>
            <person name="Chinwalla A."/>
            <person name="Mardis E.R."/>
            <person name="Wilson R.K."/>
        </authorList>
    </citation>
    <scope>NUCLEOTIDE SEQUENCE [LARGE SCALE GENOMIC DNA]</scope>
    <source>
        <strain evidence="8 9">DSM 13479</strain>
    </source>
</reference>
<dbReference type="EMBL" id="ACIO01000575">
    <property type="protein sequence ID" value="EFC96314.1"/>
    <property type="molecule type" value="Genomic_DNA"/>
</dbReference>
<dbReference type="SUPFAM" id="SSF55874">
    <property type="entry name" value="ATPase domain of HSP90 chaperone/DNA topoisomerase II/histidine kinase"/>
    <property type="match status" value="1"/>
</dbReference>
<keyword evidence="6" id="KW-1133">Transmembrane helix</keyword>
<feature type="non-terminal residue" evidence="8">
    <location>
        <position position="1"/>
    </location>
</feature>
<dbReference type="AlphaFoldDB" id="D3APE3"/>
<dbReference type="Proteomes" id="UP000004968">
    <property type="component" value="Unassembled WGS sequence"/>
</dbReference>
<comment type="subcellular location">
    <subcellularLocation>
        <location evidence="1">Membrane</location>
    </subcellularLocation>
</comment>
<dbReference type="CDD" id="cd06225">
    <property type="entry name" value="HAMP"/>
    <property type="match status" value="1"/>
</dbReference>
<dbReference type="SMART" id="SM00304">
    <property type="entry name" value="HAMP"/>
    <property type="match status" value="1"/>
</dbReference>
<evidence type="ECO:0000256" key="6">
    <source>
        <dbReference type="SAM" id="Phobius"/>
    </source>
</evidence>
<accession>D3APE3</accession>
<dbReference type="Pfam" id="PF00672">
    <property type="entry name" value="HAMP"/>
    <property type="match status" value="1"/>
</dbReference>
<keyword evidence="4 8" id="KW-0418">Kinase</keyword>
<dbReference type="RefSeq" id="WP_006775917.1">
    <property type="nucleotide sequence ID" value="NZ_GG667755.1"/>
</dbReference>
<dbReference type="GO" id="GO:0016020">
    <property type="term" value="C:membrane"/>
    <property type="evidence" value="ECO:0007669"/>
    <property type="project" value="UniProtKB-SubCell"/>
</dbReference>
<dbReference type="Gene3D" id="6.10.340.10">
    <property type="match status" value="1"/>
</dbReference>
<dbReference type="InterPro" id="IPR003594">
    <property type="entry name" value="HATPase_dom"/>
</dbReference>
<feature type="domain" description="HAMP" evidence="7">
    <location>
        <begin position="299"/>
        <end position="351"/>
    </location>
</feature>
<organism evidence="8 9">
    <name type="scientific">Hungatella hathewayi DSM 13479</name>
    <dbReference type="NCBI Taxonomy" id="566550"/>
    <lineage>
        <taxon>Bacteria</taxon>
        <taxon>Bacillati</taxon>
        <taxon>Bacillota</taxon>
        <taxon>Clostridia</taxon>
        <taxon>Lachnospirales</taxon>
        <taxon>Lachnospiraceae</taxon>
        <taxon>Hungatella</taxon>
    </lineage>
</organism>
<keyword evidence="6" id="KW-0472">Membrane</keyword>
<dbReference type="PROSITE" id="PS50885">
    <property type="entry name" value="HAMP"/>
    <property type="match status" value="1"/>
</dbReference>
<evidence type="ECO:0000256" key="2">
    <source>
        <dbReference type="ARBA" id="ARBA00022553"/>
    </source>
</evidence>
<dbReference type="Pfam" id="PF02518">
    <property type="entry name" value="HATPase_c"/>
    <property type="match status" value="1"/>
</dbReference>
<proteinExistence type="predicted"/>
<dbReference type="PANTHER" id="PTHR34220">
    <property type="entry name" value="SENSOR HISTIDINE KINASE YPDA"/>
    <property type="match status" value="1"/>
</dbReference>
<feature type="transmembrane region" description="Helical" evidence="6">
    <location>
        <begin position="275"/>
        <end position="294"/>
    </location>
</feature>
<evidence type="ECO:0000259" key="7">
    <source>
        <dbReference type="PROSITE" id="PS50885"/>
    </source>
</evidence>
<dbReference type="PANTHER" id="PTHR34220:SF7">
    <property type="entry name" value="SENSOR HISTIDINE KINASE YPDA"/>
    <property type="match status" value="1"/>
</dbReference>
<keyword evidence="6" id="KW-0812">Transmembrane</keyword>
<keyword evidence="3" id="KW-0808">Transferase</keyword>
<dbReference type="InterPro" id="IPR003660">
    <property type="entry name" value="HAMP_dom"/>
</dbReference>
<sequence length="596" mass="69179">GESMKQTITHRFLRYLILIIISSNLLVAIFLYGIMRENAMRQARDMRQNLMESNLTMMQQYFEDVDRIADAIIYNRDMIRFMRNDKDTVSDLALLRGIESQYYYSNPDLALSFYKAGHWNGVYSIENEERAVYVPDYRYTDWYQEIIWTRDKKVLMTVNAENGASVQSCVYKIEDLYTPGVVGYLKIDIDMNYLKKRFLHSFSKIAGATILDGDGNVLFYDKIEIKIPAELMTENGSGTYETEDYIITYGTSESTGWHLCLASSKEEILKGQNQIIPVLILILLVIVGFTLLISKRCFSIITVNFKRLAEGMEQVKRGDLTTRVKPDTEDEINILIREFNDMMRRINELMRRVESEQLLVKEAEIKALQQQINPHFIYNILETIMGLASEGMDDAVIEVSTCLSEMLRYNTRFKNVTVVEKELEQIKNYVTVIKIRFEDRFEVYYDVDEECLNCRILKFTLQPLLENAISHGLAETDSGGMLRIRIKKEENMVSIMIFDNGIGIPEEKLKELNERLKVTGERPLEFIEQYKSLGILNVHLRSKLFYGDTYSIEIFSREEKGTCIVMKIPFVCINTRQKENSIILEGGESYVQGDDC</sequence>
<dbReference type="SMART" id="SM00387">
    <property type="entry name" value="HATPase_c"/>
    <property type="match status" value="1"/>
</dbReference>
<gene>
    <name evidence="8" type="ORF">CLOSTHATH_05495</name>
</gene>
<dbReference type="Pfam" id="PF06580">
    <property type="entry name" value="His_kinase"/>
    <property type="match status" value="1"/>
</dbReference>
<dbReference type="InterPro" id="IPR036890">
    <property type="entry name" value="HATPase_C_sf"/>
</dbReference>
<feature type="coiled-coil region" evidence="5">
    <location>
        <begin position="332"/>
        <end position="366"/>
    </location>
</feature>
<evidence type="ECO:0000313" key="8">
    <source>
        <dbReference type="EMBL" id="EFC96314.1"/>
    </source>
</evidence>
<evidence type="ECO:0000313" key="9">
    <source>
        <dbReference type="Proteomes" id="UP000004968"/>
    </source>
</evidence>
<evidence type="ECO:0000256" key="3">
    <source>
        <dbReference type="ARBA" id="ARBA00022679"/>
    </source>
</evidence>
<dbReference type="GO" id="GO:0000155">
    <property type="term" value="F:phosphorelay sensor kinase activity"/>
    <property type="evidence" value="ECO:0007669"/>
    <property type="project" value="InterPro"/>
</dbReference>
<keyword evidence="5" id="KW-0175">Coiled coil</keyword>
<feature type="transmembrane region" description="Helical" evidence="6">
    <location>
        <begin position="12"/>
        <end position="34"/>
    </location>
</feature>
<comment type="caution">
    <text evidence="8">The sequence shown here is derived from an EMBL/GenBank/DDBJ whole genome shotgun (WGS) entry which is preliminary data.</text>
</comment>
<dbReference type="SUPFAM" id="SSF158472">
    <property type="entry name" value="HAMP domain-like"/>
    <property type="match status" value="1"/>
</dbReference>
<keyword evidence="2" id="KW-0597">Phosphoprotein</keyword>
<evidence type="ECO:0000256" key="1">
    <source>
        <dbReference type="ARBA" id="ARBA00004370"/>
    </source>
</evidence>
<evidence type="ECO:0000256" key="5">
    <source>
        <dbReference type="SAM" id="Coils"/>
    </source>
</evidence>
<dbReference type="HOGENOM" id="CLU_020473_6_0_9"/>
<name>D3APE3_9FIRM</name>
<dbReference type="InterPro" id="IPR010559">
    <property type="entry name" value="Sig_transdc_His_kin_internal"/>
</dbReference>